<evidence type="ECO:0000256" key="1">
    <source>
        <dbReference type="SAM" id="MobiDB-lite"/>
    </source>
</evidence>
<feature type="transmembrane region" description="Helical" evidence="2">
    <location>
        <begin position="5"/>
        <end position="23"/>
    </location>
</feature>
<organism evidence="4 5">
    <name type="scientific">SAR86 cluster bacterium</name>
    <dbReference type="NCBI Taxonomy" id="2030880"/>
    <lineage>
        <taxon>Bacteria</taxon>
        <taxon>Pseudomonadati</taxon>
        <taxon>Pseudomonadota</taxon>
        <taxon>Gammaproteobacteria</taxon>
        <taxon>SAR86 cluster</taxon>
    </lineage>
</organism>
<dbReference type="PANTHER" id="PTHR11544">
    <property type="entry name" value="COLD SHOCK DOMAIN CONTAINING PROTEINS"/>
    <property type="match status" value="1"/>
</dbReference>
<dbReference type="GO" id="GO:0005829">
    <property type="term" value="C:cytosol"/>
    <property type="evidence" value="ECO:0007669"/>
    <property type="project" value="UniProtKB-ARBA"/>
</dbReference>
<evidence type="ECO:0000256" key="2">
    <source>
        <dbReference type="SAM" id="Phobius"/>
    </source>
</evidence>
<evidence type="ECO:0000313" key="5">
    <source>
        <dbReference type="Proteomes" id="UP000228987"/>
    </source>
</evidence>
<dbReference type="InterPro" id="IPR002059">
    <property type="entry name" value="CSP_DNA-bd"/>
</dbReference>
<dbReference type="InterPro" id="IPR012340">
    <property type="entry name" value="NA-bd_OB-fold"/>
</dbReference>
<dbReference type="SUPFAM" id="SSF50249">
    <property type="entry name" value="Nucleic acid-binding proteins"/>
    <property type="match status" value="1"/>
</dbReference>
<evidence type="ECO:0000313" key="4">
    <source>
        <dbReference type="EMBL" id="PCJ40936.1"/>
    </source>
</evidence>
<feature type="transmembrane region" description="Helical" evidence="2">
    <location>
        <begin position="29"/>
        <end position="51"/>
    </location>
</feature>
<dbReference type="InterPro" id="IPR050181">
    <property type="entry name" value="Cold_shock_domain"/>
</dbReference>
<dbReference type="Pfam" id="PF00313">
    <property type="entry name" value="CSD"/>
    <property type="match status" value="1"/>
</dbReference>
<dbReference type="PROSITE" id="PS51857">
    <property type="entry name" value="CSD_2"/>
    <property type="match status" value="1"/>
</dbReference>
<dbReference type="InterPro" id="IPR011129">
    <property type="entry name" value="CSD"/>
</dbReference>
<dbReference type="PRINTS" id="PR00050">
    <property type="entry name" value="COLDSHOCK"/>
</dbReference>
<dbReference type="Proteomes" id="UP000228987">
    <property type="component" value="Unassembled WGS sequence"/>
</dbReference>
<gene>
    <name evidence="4" type="ORF">COA71_10070</name>
</gene>
<dbReference type="SMART" id="SM00357">
    <property type="entry name" value="CSP"/>
    <property type="match status" value="1"/>
</dbReference>
<feature type="compositionally biased region" description="Basic residues" evidence="1">
    <location>
        <begin position="60"/>
        <end position="69"/>
    </location>
</feature>
<name>A0A2A5CC55_9GAMM</name>
<accession>A0A2A5CC55</accession>
<keyword evidence="2" id="KW-0812">Transmembrane</keyword>
<keyword evidence="2" id="KW-1133">Transmembrane helix</keyword>
<feature type="domain" description="CSD" evidence="3">
    <location>
        <begin position="75"/>
        <end position="139"/>
    </location>
</feature>
<dbReference type="CDD" id="cd04458">
    <property type="entry name" value="CSP_CDS"/>
    <property type="match status" value="1"/>
</dbReference>
<feature type="region of interest" description="Disordered" evidence="1">
    <location>
        <begin position="55"/>
        <end position="74"/>
    </location>
</feature>
<dbReference type="GO" id="GO:0003676">
    <property type="term" value="F:nucleic acid binding"/>
    <property type="evidence" value="ECO:0007669"/>
    <property type="project" value="InterPro"/>
</dbReference>
<dbReference type="AlphaFoldDB" id="A0A2A5CC55"/>
<evidence type="ECO:0000259" key="3">
    <source>
        <dbReference type="PROSITE" id="PS51857"/>
    </source>
</evidence>
<dbReference type="Gene3D" id="2.40.50.140">
    <property type="entry name" value="Nucleic acid-binding proteins"/>
    <property type="match status" value="1"/>
</dbReference>
<reference evidence="5" key="1">
    <citation type="submission" date="2017-08" db="EMBL/GenBank/DDBJ databases">
        <title>A dynamic microbial community with high functional redundancy inhabits the cold, oxic subseafloor aquifer.</title>
        <authorList>
            <person name="Tully B.J."/>
            <person name="Wheat C.G."/>
            <person name="Glazer B.T."/>
            <person name="Huber J.A."/>
        </authorList>
    </citation>
    <scope>NUCLEOTIDE SEQUENCE [LARGE SCALE GENOMIC DNA]</scope>
</reference>
<dbReference type="EMBL" id="NVWI01000007">
    <property type="protein sequence ID" value="PCJ40936.1"/>
    <property type="molecule type" value="Genomic_DNA"/>
</dbReference>
<comment type="caution">
    <text evidence="4">The sequence shown here is derived from an EMBL/GenBank/DDBJ whole genome shotgun (WGS) entry which is preliminary data.</text>
</comment>
<keyword evidence="2" id="KW-0472">Membrane</keyword>
<sequence length="141" mass="15649">MNIKIFIASFIVAAVLSLLAYLVNFESLFPVLIAYFCIALISGCLTTFWIMRPRSEPSAKKQKRSKKSKKDIGPKEVGSVKWFSASKGYGFVTRESGEDIFVHFRSIVGKGHRILQQGDKVEFAVTNGDKGLQAEDVSAIK</sequence>
<protein>
    <submittedName>
        <fullName evidence="4">Cold-shock protein</fullName>
    </submittedName>
</protein>
<proteinExistence type="predicted"/>